<evidence type="ECO:0000256" key="5">
    <source>
        <dbReference type="ARBA" id="ARBA00013078"/>
    </source>
</evidence>
<dbReference type="InterPro" id="IPR050155">
    <property type="entry name" value="HAD-like_hydrolase_sf"/>
</dbReference>
<sequence>MNNLSLDTVLFDLDGTLLDTAPDLAFALNTVLVEQKRAPLPFEQIRPWVSHGGNIMIKNGFQLNDDDPTLESLRQRFLTIYADHIADQTRLFDGMAAVLETLENKGIQWGVVTNKSAWLTDPLLHKLGLASRSVCNISGDTLPQRKPDPAPLLHACQLANSTPEQSIYIGDASRDVEAGQRAGMRTLVALYGYIGAQETPTEWGATGMLQKPFDLLSWIDQSIN</sequence>
<dbReference type="GO" id="GO:0008967">
    <property type="term" value="F:phosphoglycolate phosphatase activity"/>
    <property type="evidence" value="ECO:0007669"/>
    <property type="project" value="UniProtKB-EC"/>
</dbReference>
<dbReference type="GO" id="GO:0046872">
    <property type="term" value="F:metal ion binding"/>
    <property type="evidence" value="ECO:0007669"/>
    <property type="project" value="UniProtKB-KW"/>
</dbReference>
<keyword evidence="11" id="KW-1185">Reference proteome</keyword>
<comment type="caution">
    <text evidence="10">The sequence shown here is derived from an EMBL/GenBank/DDBJ whole genome shotgun (WGS) entry which is preliminary data.</text>
</comment>
<dbReference type="SFLD" id="SFLDS00003">
    <property type="entry name" value="Haloacid_Dehalogenase"/>
    <property type="match status" value="1"/>
</dbReference>
<dbReference type="NCBIfam" id="TIGR01549">
    <property type="entry name" value="HAD-SF-IA-v1"/>
    <property type="match status" value="1"/>
</dbReference>
<reference evidence="10 11" key="1">
    <citation type="journal article" date="2016" name="Front. Microbiol.">
        <title>Single-Cell (Meta-)Genomics of a Dimorphic Candidatus Thiomargarita nelsonii Reveals Genomic Plasticity.</title>
        <authorList>
            <person name="Flood B.E."/>
            <person name="Fliss P."/>
            <person name="Jones D.S."/>
            <person name="Dick G.J."/>
            <person name="Jain S."/>
            <person name="Kaster A.K."/>
            <person name="Winkel M."/>
            <person name="Mussmann M."/>
            <person name="Bailey J."/>
        </authorList>
    </citation>
    <scope>NUCLEOTIDE SEQUENCE [LARGE SCALE GENOMIC DNA]</scope>
    <source>
        <strain evidence="10">Hydrate Ridge</strain>
    </source>
</reference>
<dbReference type="FunFam" id="3.40.50.1000:FF:000022">
    <property type="entry name" value="Phosphoglycolate phosphatase"/>
    <property type="match status" value="1"/>
</dbReference>
<comment type="pathway">
    <text evidence="3">Organic acid metabolism; glycolate biosynthesis; glycolate from 2-phosphoglycolate: step 1/1.</text>
</comment>
<proteinExistence type="inferred from homology"/>
<dbReference type="InterPro" id="IPR037512">
    <property type="entry name" value="PGPase_prok"/>
</dbReference>
<keyword evidence="7" id="KW-0378">Hydrolase</keyword>
<keyword evidence="6" id="KW-0479">Metal-binding</keyword>
<dbReference type="NCBIfam" id="TIGR01662">
    <property type="entry name" value="HAD-SF-IIIA"/>
    <property type="match status" value="1"/>
</dbReference>
<comment type="similarity">
    <text evidence="4">Belongs to the HAD-like hydrolase superfamily. CbbY/CbbZ/Gph/YieH family.</text>
</comment>
<dbReference type="Gene3D" id="3.40.50.1000">
    <property type="entry name" value="HAD superfamily/HAD-like"/>
    <property type="match status" value="1"/>
</dbReference>
<dbReference type="Pfam" id="PF13419">
    <property type="entry name" value="HAD_2"/>
    <property type="match status" value="1"/>
</dbReference>
<dbReference type="SFLD" id="SFLDG01129">
    <property type="entry name" value="C1.5:_HAD__Beta-PGM__Phosphata"/>
    <property type="match status" value="1"/>
</dbReference>
<dbReference type="InterPro" id="IPR041492">
    <property type="entry name" value="HAD_2"/>
</dbReference>
<dbReference type="GO" id="GO:0006281">
    <property type="term" value="P:DNA repair"/>
    <property type="evidence" value="ECO:0007669"/>
    <property type="project" value="TreeGrafter"/>
</dbReference>
<evidence type="ECO:0000313" key="10">
    <source>
        <dbReference type="EMBL" id="KHD05295.1"/>
    </source>
</evidence>
<dbReference type="SUPFAM" id="SSF56784">
    <property type="entry name" value="HAD-like"/>
    <property type="match status" value="1"/>
</dbReference>
<evidence type="ECO:0000256" key="2">
    <source>
        <dbReference type="ARBA" id="ARBA00001946"/>
    </source>
</evidence>
<dbReference type="InterPro" id="IPR006439">
    <property type="entry name" value="HAD-SF_hydro_IA"/>
</dbReference>
<dbReference type="InterPro" id="IPR023214">
    <property type="entry name" value="HAD_sf"/>
</dbReference>
<evidence type="ECO:0000256" key="9">
    <source>
        <dbReference type="ARBA" id="ARBA00023277"/>
    </source>
</evidence>
<evidence type="ECO:0000256" key="7">
    <source>
        <dbReference type="ARBA" id="ARBA00022801"/>
    </source>
</evidence>
<protein>
    <recommendedName>
        <fullName evidence="5">phosphoglycolate phosphatase</fullName>
        <ecNumber evidence="5">3.1.3.18</ecNumber>
    </recommendedName>
</protein>
<evidence type="ECO:0000313" key="11">
    <source>
        <dbReference type="Proteomes" id="UP000030428"/>
    </source>
</evidence>
<dbReference type="InterPro" id="IPR006549">
    <property type="entry name" value="HAD-SF_hydro_IIIA"/>
</dbReference>
<comment type="catalytic activity">
    <reaction evidence="1">
        <text>2-phosphoglycolate + H2O = glycolate + phosphate</text>
        <dbReference type="Rhea" id="RHEA:14369"/>
        <dbReference type="ChEBI" id="CHEBI:15377"/>
        <dbReference type="ChEBI" id="CHEBI:29805"/>
        <dbReference type="ChEBI" id="CHEBI:43474"/>
        <dbReference type="ChEBI" id="CHEBI:58033"/>
        <dbReference type="EC" id="3.1.3.18"/>
    </reaction>
</comment>
<gene>
    <name evidence="10" type="ORF">PN36_00430</name>
</gene>
<name>A0A0A6P349_9GAMM</name>
<comment type="cofactor">
    <cofactor evidence="2">
        <name>Mg(2+)</name>
        <dbReference type="ChEBI" id="CHEBI:18420"/>
    </cofactor>
</comment>
<dbReference type="EC" id="3.1.3.18" evidence="5"/>
<dbReference type="GO" id="GO:0005829">
    <property type="term" value="C:cytosol"/>
    <property type="evidence" value="ECO:0007669"/>
    <property type="project" value="TreeGrafter"/>
</dbReference>
<dbReference type="Proteomes" id="UP000030428">
    <property type="component" value="Unassembled WGS sequence"/>
</dbReference>
<keyword evidence="9" id="KW-0119">Carbohydrate metabolism</keyword>
<evidence type="ECO:0000256" key="8">
    <source>
        <dbReference type="ARBA" id="ARBA00022842"/>
    </source>
</evidence>
<dbReference type="Gene3D" id="1.10.150.240">
    <property type="entry name" value="Putative phosphatase, domain 2"/>
    <property type="match status" value="1"/>
</dbReference>
<accession>A0A0A6P349</accession>
<dbReference type="PANTHER" id="PTHR43434">
    <property type="entry name" value="PHOSPHOGLYCOLATE PHOSPHATASE"/>
    <property type="match status" value="1"/>
</dbReference>
<dbReference type="InterPro" id="IPR036412">
    <property type="entry name" value="HAD-like_sf"/>
</dbReference>
<evidence type="ECO:0000256" key="4">
    <source>
        <dbReference type="ARBA" id="ARBA00006171"/>
    </source>
</evidence>
<dbReference type="InterPro" id="IPR023198">
    <property type="entry name" value="PGP-like_dom2"/>
</dbReference>
<dbReference type="AlphaFoldDB" id="A0A0A6P349"/>
<keyword evidence="8" id="KW-0460">Magnesium</keyword>
<evidence type="ECO:0000256" key="1">
    <source>
        <dbReference type="ARBA" id="ARBA00000830"/>
    </source>
</evidence>
<organism evidence="10 11">
    <name type="scientific">Candidatus Thiomargarita nelsonii</name>
    <dbReference type="NCBI Taxonomy" id="1003181"/>
    <lineage>
        <taxon>Bacteria</taxon>
        <taxon>Pseudomonadati</taxon>
        <taxon>Pseudomonadota</taxon>
        <taxon>Gammaproteobacteria</taxon>
        <taxon>Thiotrichales</taxon>
        <taxon>Thiotrichaceae</taxon>
        <taxon>Thiomargarita</taxon>
    </lineage>
</organism>
<dbReference type="EMBL" id="JSZA02000001">
    <property type="protein sequence ID" value="KHD05295.1"/>
    <property type="molecule type" value="Genomic_DNA"/>
</dbReference>
<dbReference type="PANTHER" id="PTHR43434:SF23">
    <property type="entry name" value="PHOSPHOGLYCOLATE PHOSPHATASE"/>
    <property type="match status" value="1"/>
</dbReference>
<dbReference type="GO" id="GO:0005975">
    <property type="term" value="P:carbohydrate metabolic process"/>
    <property type="evidence" value="ECO:0007669"/>
    <property type="project" value="InterPro"/>
</dbReference>
<dbReference type="NCBIfam" id="TIGR01449">
    <property type="entry name" value="PGP_bact"/>
    <property type="match status" value="1"/>
</dbReference>
<evidence type="ECO:0000256" key="3">
    <source>
        <dbReference type="ARBA" id="ARBA00004818"/>
    </source>
</evidence>
<evidence type="ECO:0000256" key="6">
    <source>
        <dbReference type="ARBA" id="ARBA00022723"/>
    </source>
</evidence>
<dbReference type="NCBIfam" id="TIGR01509">
    <property type="entry name" value="HAD-SF-IA-v3"/>
    <property type="match status" value="1"/>
</dbReference>